<dbReference type="GO" id="GO:0000026">
    <property type="term" value="F:alpha-1,2-mannosyltransferase activity"/>
    <property type="evidence" value="ECO:0007669"/>
    <property type="project" value="TreeGrafter"/>
</dbReference>
<comment type="subcellular location">
    <subcellularLocation>
        <location evidence="10">Endomembrane system</location>
        <topology evidence="10">Single-pass membrane protein</topology>
    </subcellularLocation>
    <subcellularLocation>
        <location evidence="1">Golgi apparatus membrane</location>
    </subcellularLocation>
    <subcellularLocation>
        <location evidence="2">Membrane</location>
        <topology evidence="2">Single-pass type II membrane protein</topology>
    </subcellularLocation>
</comment>
<evidence type="ECO:0000256" key="11">
    <source>
        <dbReference type="SAM" id="MobiDB-lite"/>
    </source>
</evidence>
<keyword evidence="8" id="KW-0333">Golgi apparatus</keyword>
<evidence type="ECO:0000256" key="3">
    <source>
        <dbReference type="ARBA" id="ARBA00009105"/>
    </source>
</evidence>
<dbReference type="PANTHER" id="PTHR31646:SF1">
    <property type="entry name" value="ALPHA-1,2-MANNOSYLTRANSFERASE MNN2"/>
    <property type="match status" value="1"/>
</dbReference>
<evidence type="ECO:0000313" key="14">
    <source>
        <dbReference type="Proteomes" id="UP000237271"/>
    </source>
</evidence>
<dbReference type="InterPro" id="IPR029044">
    <property type="entry name" value="Nucleotide-diphossugar_trans"/>
</dbReference>
<feature type="region of interest" description="Disordered" evidence="11">
    <location>
        <begin position="1"/>
        <end position="30"/>
    </location>
</feature>
<keyword evidence="7 12" id="KW-1133">Transmembrane helix</keyword>
<evidence type="ECO:0000256" key="2">
    <source>
        <dbReference type="ARBA" id="ARBA00004606"/>
    </source>
</evidence>
<keyword evidence="9 12" id="KW-0472">Membrane</keyword>
<keyword evidence="4" id="KW-0808">Transferase</keyword>
<comment type="caution">
    <text evidence="13">The sequence shown here is derived from an EMBL/GenBank/DDBJ whole genome shotgun (WGS) entry which is preliminary data.</text>
</comment>
<dbReference type="OrthoDB" id="430354at2759"/>
<evidence type="ECO:0000256" key="4">
    <source>
        <dbReference type="ARBA" id="ARBA00022679"/>
    </source>
</evidence>
<evidence type="ECO:0000256" key="6">
    <source>
        <dbReference type="ARBA" id="ARBA00022968"/>
    </source>
</evidence>
<dbReference type="Pfam" id="PF11051">
    <property type="entry name" value="Mannosyl_trans3"/>
    <property type="match status" value="3"/>
</dbReference>
<gene>
    <name evidence="13" type="ORF">PHPALM_28380</name>
</gene>
<dbReference type="Gene3D" id="3.90.550.10">
    <property type="entry name" value="Spore Coat Polysaccharide Biosynthesis Protein SpsA, Chain A"/>
    <property type="match status" value="3"/>
</dbReference>
<evidence type="ECO:0000256" key="8">
    <source>
        <dbReference type="ARBA" id="ARBA00023034"/>
    </source>
</evidence>
<comment type="similarity">
    <text evidence="3">Belongs to the MNN1/MNT family.</text>
</comment>
<accession>A0A2P4XA89</accession>
<evidence type="ECO:0000256" key="1">
    <source>
        <dbReference type="ARBA" id="ARBA00004394"/>
    </source>
</evidence>
<dbReference type="PANTHER" id="PTHR31646">
    <property type="entry name" value="ALPHA-1,2-MANNOSYLTRANSFERASE MNN2"/>
    <property type="match status" value="1"/>
</dbReference>
<evidence type="ECO:0000256" key="12">
    <source>
        <dbReference type="SAM" id="Phobius"/>
    </source>
</evidence>
<dbReference type="Proteomes" id="UP000237271">
    <property type="component" value="Unassembled WGS sequence"/>
</dbReference>
<dbReference type="GO" id="GO:0046354">
    <property type="term" value="P:mannan biosynthetic process"/>
    <property type="evidence" value="ECO:0007669"/>
    <property type="project" value="TreeGrafter"/>
</dbReference>
<keyword evidence="14" id="KW-1185">Reference proteome</keyword>
<protein>
    <recommendedName>
        <fullName evidence="15">Nucleotide-diphospho-sugar transferase</fullName>
    </recommendedName>
</protein>
<dbReference type="GO" id="GO:0000139">
    <property type="term" value="C:Golgi membrane"/>
    <property type="evidence" value="ECO:0007669"/>
    <property type="project" value="UniProtKB-SubCell"/>
</dbReference>
<evidence type="ECO:0008006" key="15">
    <source>
        <dbReference type="Google" id="ProtNLM"/>
    </source>
</evidence>
<evidence type="ECO:0000313" key="13">
    <source>
        <dbReference type="EMBL" id="POM62471.1"/>
    </source>
</evidence>
<organism evidence="13 14">
    <name type="scientific">Phytophthora palmivora</name>
    <dbReference type="NCBI Taxonomy" id="4796"/>
    <lineage>
        <taxon>Eukaryota</taxon>
        <taxon>Sar</taxon>
        <taxon>Stramenopiles</taxon>
        <taxon>Oomycota</taxon>
        <taxon>Peronosporomycetes</taxon>
        <taxon>Peronosporales</taxon>
        <taxon>Peronosporaceae</taxon>
        <taxon>Phytophthora</taxon>
    </lineage>
</organism>
<dbReference type="InterPro" id="IPR022751">
    <property type="entry name" value="Alpha_mannosyltransferase"/>
</dbReference>
<dbReference type="SUPFAM" id="SSF53448">
    <property type="entry name" value="Nucleotide-diphospho-sugar transferases"/>
    <property type="match status" value="3"/>
</dbReference>
<proteinExistence type="inferred from homology"/>
<evidence type="ECO:0000256" key="10">
    <source>
        <dbReference type="ARBA" id="ARBA00037847"/>
    </source>
</evidence>
<evidence type="ECO:0000256" key="5">
    <source>
        <dbReference type="ARBA" id="ARBA00022692"/>
    </source>
</evidence>
<feature type="transmembrane region" description="Helical" evidence="12">
    <location>
        <begin position="33"/>
        <end position="54"/>
    </location>
</feature>
<reference evidence="13 14" key="1">
    <citation type="journal article" date="2017" name="Genome Biol. Evol.">
        <title>Phytophthora megakarya and P. palmivora, closely related causal agents of cacao black pod rot, underwent increases in genome sizes and gene numbers by different mechanisms.</title>
        <authorList>
            <person name="Ali S.S."/>
            <person name="Shao J."/>
            <person name="Lary D.J."/>
            <person name="Kronmiller B."/>
            <person name="Shen D."/>
            <person name="Strem M.D."/>
            <person name="Amoako-Attah I."/>
            <person name="Akrofi A.Y."/>
            <person name="Begoude B.A."/>
            <person name="Ten Hoopen G.M."/>
            <person name="Coulibaly K."/>
            <person name="Kebe B.I."/>
            <person name="Melnick R.L."/>
            <person name="Guiltinan M.J."/>
            <person name="Tyler B.M."/>
            <person name="Meinhardt L.W."/>
            <person name="Bailey B.A."/>
        </authorList>
    </citation>
    <scope>NUCLEOTIDE SEQUENCE [LARGE SCALE GENOMIC DNA]</scope>
    <source>
        <strain evidence="14">sbr112.9</strain>
    </source>
</reference>
<keyword evidence="5 12" id="KW-0812">Transmembrane</keyword>
<evidence type="ECO:0000256" key="9">
    <source>
        <dbReference type="ARBA" id="ARBA00023136"/>
    </source>
</evidence>
<evidence type="ECO:0000256" key="7">
    <source>
        <dbReference type="ARBA" id="ARBA00022989"/>
    </source>
</evidence>
<feature type="transmembrane region" description="Helical" evidence="12">
    <location>
        <begin position="630"/>
        <end position="650"/>
    </location>
</feature>
<keyword evidence="6" id="KW-0735">Signal-anchor</keyword>
<name>A0A2P4XA89_9STRA</name>
<dbReference type="EMBL" id="NCKW01015563">
    <property type="protein sequence ID" value="POM62471.1"/>
    <property type="molecule type" value="Genomic_DNA"/>
</dbReference>
<sequence>MASPSLHARSIRHIKRYTTTPTPPNSPRNGPRIGILTLFSVIGLYALGFVVWGMCRSVVSSDSSNGDDVRLSSKLIRQLRRRERAINDGIVADRKWMEQLLQGDRPPDLRCKGWKQTDSCDIQDEVPAKNRGCDQFVRGGIGGYCLMEDEDTGQQIQVMHTACDTLHPSVTISCRHAGDFVDFQWEIAQLTATIEREKETANFEGSLTSSTRSKGILMVIYPKLLVSAYASIRALRAVNCTLPIELWYIESEMNTDSGASLLDDIPKKLQEEFGPLTLHSITDPRVAGFNSKVYAITHTEFEYVLFLDADNVPVKDPSYLFESREFLQMGAIFWPDFWHPTHTIFNINEQSLLWELLNMPYTDMFEQESGQLVIDKTRSTAALRMLSLFAFHDPNLFSRYKLVHGDKDLFRLAWLKTKTPFHMVANPPGIAGTVRESKFCGMSMVQFDTDGEVLFLHRNAKKLTGGLDSSRKPDEQIWTHLQRFRYRASSPHDREVEAAFEAARPSLAPNETIDSPHVPVGNLNMPYSVLRQKYSIQIFNGAPEFDETQWCYGQALITAPRYKTIAWEDTVFPNVERNLLQYANEAVVLLPESAVEYIVQHDREEASFHFKANASISKYFTSLSTCINPLFLYTCIAFYLGCLLFWWLFLKGDANRVRISRLSSAILPSRSTFDASLYNAESDGADNLLTTFARGIGATTPELLELHRKHHIPDYKCVGWRQTSNCSPDGPRVSQKDLSCGGTVTAGASGYCLLKNEATGEEIQAMRLSCNSLRNRTTFKCSQAVDFARVAPQVNALIASKTKETVEGEKQLRRGEVRNDTEAVVTRGIVMVVYPKLLNSVHVTVRLLRGFGCKLPVELWFLKSEMGAVPLDYSRILQSLVKDYGPVALKGISDDLVVGFTSKVFALAHSEYDQILFLDADNVPVKDPTYLFDTPEFLDIGSVFWPDFWTPTNTIFNIKAESLIWELVGTPFVDMFEQESGQLLIDRRRTAVALHVAQFLAMREPRHLERLRLSYGDKDLFRLAWLKTNTSFHMIVTPPAAAGMVREKQYCGMTMVQHDTRGEVVFLHRNGKKLSGEEDFTRDHTWGHLQTFVFPKQLASVDADPEERYSFVKKYFQVEIFKGGKEFVKTRMCYGDRFLKSEHFQLTPWKDLPWRNIEDTLLDYARKKSWKHYLLGVLLLSNLLYVCIIITRSPETIQANFSTIAVQQESSLMLRTDTISMSPPDNFIDFTWNTSSPRRLKCLGWRATKGCNPDGARIPNKDLSCSKKIPRGSSGYCVIEDEDTHEKFRVMKKTCSKGKPGAIFQCSDAPGFANFRVEAQSAIDKALTPGFALPNVNISRQNLQRGIAIVVHPGLVASAYATIRVLRDTLGCRLPIEIWFRPNEMRQNPDGLDTLKRLAKNDTAGQITLEEIDHPEAIRFNTKIHAIYHSKFDEVLFLDADNVPVKDPSYLFQTSEFVKTGAIFWPDYWHPDHTIFFVNKESLVWELLDTPFVNMFEQESGQVLVDRRRHAAALELVMFYGFHKPNYFDRMKLVWGDKDLFRLAWLKLGASFHMIHTPPSVAGRMFGLSFCGMTMVQHDTNGEVLFLHRNQMKLTGKPSDDLSSELQKFIDEFPGPIMWTHLVSFKKSSTRSEYVIQTHVEHKFSKQRRCFGRQFPDKSSSFYIHEIEDLAFAGIETHLRRFAMEATTHR</sequence>